<accession>A0A8J5MUN3</accession>
<dbReference type="Pfam" id="PF05019">
    <property type="entry name" value="Coq4"/>
    <property type="match status" value="1"/>
</dbReference>
<dbReference type="GO" id="GO:0031314">
    <property type="term" value="C:extrinsic component of mitochondrial inner membrane"/>
    <property type="evidence" value="ECO:0007669"/>
    <property type="project" value="UniProtKB-UniRule"/>
</dbReference>
<evidence type="ECO:0000256" key="8">
    <source>
        <dbReference type="SAM" id="MobiDB-lite"/>
    </source>
</evidence>
<dbReference type="UniPathway" id="UPA00232"/>
<reference evidence="9" key="1">
    <citation type="journal article" date="2021" name="Sci. Adv.">
        <title>The American lobster genome reveals insights on longevity, neural, and immune adaptations.</title>
        <authorList>
            <person name="Polinski J.M."/>
            <person name="Zimin A.V."/>
            <person name="Clark K.F."/>
            <person name="Kohn A.B."/>
            <person name="Sadowski N."/>
            <person name="Timp W."/>
            <person name="Ptitsyn A."/>
            <person name="Khanna P."/>
            <person name="Romanova D.Y."/>
            <person name="Williams P."/>
            <person name="Greenwood S.J."/>
            <person name="Moroz L.L."/>
            <person name="Walt D.R."/>
            <person name="Bodnar A.G."/>
        </authorList>
    </citation>
    <scope>NUCLEOTIDE SEQUENCE</scope>
    <source>
        <strain evidence="9">GMGI-L3</strain>
    </source>
</reference>
<evidence type="ECO:0000256" key="7">
    <source>
        <dbReference type="HAMAP-Rule" id="MF_03111"/>
    </source>
</evidence>
<feature type="compositionally biased region" description="Basic and acidic residues" evidence="8">
    <location>
        <begin position="109"/>
        <end position="122"/>
    </location>
</feature>
<keyword evidence="1 7" id="KW-0831">Ubiquinone biosynthesis</keyword>
<dbReference type="EC" id="4.1.1.130" evidence="7"/>
<keyword evidence="4 7" id="KW-0496">Mitochondrion</keyword>
<feature type="binding site" evidence="7">
    <location>
        <position position="258"/>
    </location>
    <ligand>
        <name>Zn(2+)</name>
        <dbReference type="ChEBI" id="CHEBI:29105"/>
    </ligand>
</feature>
<comment type="similarity">
    <text evidence="7">Belongs to the COQ4 family.</text>
</comment>
<evidence type="ECO:0000256" key="6">
    <source>
        <dbReference type="ARBA" id="ARBA00023239"/>
    </source>
</evidence>
<sequence length="351" mass="40054">MGCVVYCSSGTRLTMFYNSFYRFHKLQVNGFQVNSLGSAYFRIAGDGYHISHNLSEKSEEREIKVSLEASPHLTNKNGIKLDDSSTPVRDIHIKYPLKNTLHSNSNDKNSSDKGHNTEEEKVSASMPLYKDHIPTNYCQKSILSLGAAAAAILDPRRHDMVAVLGETTGYRALSRIYSEMIQDEEGQQIILDKPRINSSTVDLTYLSKLPEGTLGHYYVKFLDDNKVTPDSRLPVQFVDDPELAYVMQRYREGHDLFHTIFGMPTNMLGEVAVKWIEAIQTGLPMCYGAAVFGPLRFRPKQRQKYLQVYLPWALRVGKSAKLVMNIYFEKRWEQPMCELRDELCIEPPPEL</sequence>
<feature type="binding site" evidence="7">
    <location>
        <position position="270"/>
    </location>
    <ligand>
        <name>Zn(2+)</name>
        <dbReference type="ChEBI" id="CHEBI:29105"/>
    </ligand>
</feature>
<dbReference type="OrthoDB" id="4249at2759"/>
<dbReference type="EMBL" id="JAHLQT010026055">
    <property type="protein sequence ID" value="KAG7163972.1"/>
    <property type="molecule type" value="Genomic_DNA"/>
</dbReference>
<feature type="binding site" evidence="7">
    <location>
        <position position="255"/>
    </location>
    <ligand>
        <name>Zn(2+)</name>
        <dbReference type="ChEBI" id="CHEBI:29105"/>
    </ligand>
</feature>
<dbReference type="InterPro" id="IPR007715">
    <property type="entry name" value="Coq4"/>
</dbReference>
<dbReference type="PANTHER" id="PTHR12922">
    <property type="entry name" value="UBIQUINONE BIOSYNTHESIS PROTEIN"/>
    <property type="match status" value="1"/>
</dbReference>
<evidence type="ECO:0000313" key="10">
    <source>
        <dbReference type="Proteomes" id="UP000747542"/>
    </source>
</evidence>
<keyword evidence="6 7" id="KW-0456">Lyase</keyword>
<name>A0A8J5MUN3_HOMAM</name>
<comment type="subcellular location">
    <subcellularLocation>
        <location evidence="7">Mitochondrion inner membrane</location>
        <topology evidence="7">Peripheral membrane protein</topology>
        <orientation evidence="7">Matrix side</orientation>
    </subcellularLocation>
</comment>
<comment type="cofactor">
    <cofactor evidence="7">
        <name>Zn(2+)</name>
        <dbReference type="ChEBI" id="CHEBI:29105"/>
    </cofactor>
</comment>
<keyword evidence="5 7" id="KW-0472">Membrane</keyword>
<comment type="function">
    <text evidence="7">Lyase that catalyzes the C1-decarboxylation of 4-hydroxy-3-methoxy-5-(all-trans-polyprenyl)benzoic acid into 2-methoxy-6-(all-trans-polyprenyl)phenol during ubiquinone biosynthesis.</text>
</comment>
<dbReference type="GO" id="GO:0120539">
    <property type="term" value="F:4-hydroxy-3-methoxy-5-polyprenylbenzoate decarboxylase activity"/>
    <property type="evidence" value="ECO:0007669"/>
    <property type="project" value="UniProtKB-EC"/>
</dbReference>
<evidence type="ECO:0000256" key="1">
    <source>
        <dbReference type="ARBA" id="ARBA00022688"/>
    </source>
</evidence>
<evidence type="ECO:0000256" key="2">
    <source>
        <dbReference type="ARBA" id="ARBA00022792"/>
    </source>
</evidence>
<dbReference type="AlphaFoldDB" id="A0A8J5MUN3"/>
<protein>
    <recommendedName>
        <fullName evidence="7">Ubiquinone biosynthesis protein COQ4 homolog, mitochondrial</fullName>
    </recommendedName>
    <alternativeName>
        <fullName evidence="7">4-hydroxy-3-methoxy-5-polyprenylbenzoate decarboxylase</fullName>
        <ecNumber evidence="7">4.1.1.130</ecNumber>
    </alternativeName>
    <alternativeName>
        <fullName evidence="7">Coenzyme Q biosynthesis protein 4 homolog</fullName>
    </alternativeName>
</protein>
<evidence type="ECO:0000313" key="9">
    <source>
        <dbReference type="EMBL" id="KAG7163972.1"/>
    </source>
</evidence>
<dbReference type="PANTHER" id="PTHR12922:SF7">
    <property type="entry name" value="UBIQUINONE BIOSYNTHESIS PROTEIN COQ4 HOMOLOG, MITOCHONDRIAL"/>
    <property type="match status" value="1"/>
</dbReference>
<dbReference type="Proteomes" id="UP000747542">
    <property type="component" value="Unassembled WGS sequence"/>
</dbReference>
<evidence type="ECO:0000256" key="3">
    <source>
        <dbReference type="ARBA" id="ARBA00022833"/>
    </source>
</evidence>
<proteinExistence type="inferred from homology"/>
<comment type="pathway">
    <text evidence="7">Cofactor biosynthesis; ubiquinone biosynthesis.</text>
</comment>
<organism evidence="9 10">
    <name type="scientific">Homarus americanus</name>
    <name type="common">American lobster</name>
    <dbReference type="NCBI Taxonomy" id="6706"/>
    <lineage>
        <taxon>Eukaryota</taxon>
        <taxon>Metazoa</taxon>
        <taxon>Ecdysozoa</taxon>
        <taxon>Arthropoda</taxon>
        <taxon>Crustacea</taxon>
        <taxon>Multicrustacea</taxon>
        <taxon>Malacostraca</taxon>
        <taxon>Eumalacostraca</taxon>
        <taxon>Eucarida</taxon>
        <taxon>Decapoda</taxon>
        <taxon>Pleocyemata</taxon>
        <taxon>Astacidea</taxon>
        <taxon>Nephropoidea</taxon>
        <taxon>Nephropidae</taxon>
        <taxon>Homarus</taxon>
    </lineage>
</organism>
<comment type="catalytic activity">
    <reaction evidence="7">
        <text>a 4-hydroxy-3-methoxy-5-(all-trans-polyprenyl)benzoate + H(+) = a 2-methoxy-6-(all-trans-polyprenyl)phenol + CO2</text>
        <dbReference type="Rhea" id="RHEA:81179"/>
        <dbReference type="Rhea" id="RHEA-COMP:9551"/>
        <dbReference type="Rhea" id="RHEA-COMP:10931"/>
        <dbReference type="ChEBI" id="CHEBI:15378"/>
        <dbReference type="ChEBI" id="CHEBI:16526"/>
        <dbReference type="ChEBI" id="CHEBI:62731"/>
        <dbReference type="ChEBI" id="CHEBI:84443"/>
        <dbReference type="EC" id="4.1.1.130"/>
    </reaction>
</comment>
<keyword evidence="9" id="KW-0830">Ubiquinone</keyword>
<evidence type="ECO:0000256" key="5">
    <source>
        <dbReference type="ARBA" id="ARBA00023136"/>
    </source>
</evidence>
<evidence type="ECO:0000256" key="4">
    <source>
        <dbReference type="ARBA" id="ARBA00023128"/>
    </source>
</evidence>
<feature type="region of interest" description="Disordered" evidence="8">
    <location>
        <begin position="99"/>
        <end position="123"/>
    </location>
</feature>
<dbReference type="GO" id="GO:0008270">
    <property type="term" value="F:zinc ion binding"/>
    <property type="evidence" value="ECO:0007669"/>
    <property type="project" value="UniProtKB-UniRule"/>
</dbReference>
<keyword evidence="2 7" id="KW-0999">Mitochondrion inner membrane</keyword>
<comment type="subunit">
    <text evidence="7">Component of a multi-subunit COQ enzyme complex.</text>
</comment>
<feature type="binding site" evidence="7">
    <location>
        <position position="254"/>
    </location>
    <ligand>
        <name>Zn(2+)</name>
        <dbReference type="ChEBI" id="CHEBI:29105"/>
    </ligand>
</feature>
<keyword evidence="7" id="KW-0479">Metal-binding</keyword>
<gene>
    <name evidence="9" type="primary">Coq4-L</name>
    <name evidence="9" type="ORF">Hamer_G014429</name>
</gene>
<dbReference type="InterPro" id="IPR027540">
    <property type="entry name" value="Coq4_euk"/>
</dbReference>
<comment type="caution">
    <text evidence="9">The sequence shown here is derived from an EMBL/GenBank/DDBJ whole genome shotgun (WGS) entry which is preliminary data.</text>
</comment>
<dbReference type="HAMAP" id="MF_03111">
    <property type="entry name" value="Coq4"/>
    <property type="match status" value="1"/>
</dbReference>
<keyword evidence="10" id="KW-1185">Reference proteome</keyword>
<keyword evidence="3 7" id="KW-0862">Zinc</keyword>